<organism evidence="8 9">
    <name type="scientific">Talaromyces islandicus</name>
    <name type="common">Penicillium islandicum</name>
    <dbReference type="NCBI Taxonomy" id="28573"/>
    <lineage>
        <taxon>Eukaryota</taxon>
        <taxon>Fungi</taxon>
        <taxon>Dikarya</taxon>
        <taxon>Ascomycota</taxon>
        <taxon>Pezizomycotina</taxon>
        <taxon>Eurotiomycetes</taxon>
        <taxon>Eurotiomycetidae</taxon>
        <taxon>Eurotiales</taxon>
        <taxon>Trichocomaceae</taxon>
        <taxon>Talaromyces</taxon>
        <taxon>Talaromyces sect. Islandici</taxon>
    </lineage>
</organism>
<keyword evidence="3 7" id="KW-0645">Protease</keyword>
<evidence type="ECO:0000256" key="1">
    <source>
        <dbReference type="ARBA" id="ARBA00009431"/>
    </source>
</evidence>
<gene>
    <name evidence="8" type="primary">pepF</name>
    <name evidence="8" type="ORF">PISL3812_03098</name>
</gene>
<dbReference type="InterPro" id="IPR033124">
    <property type="entry name" value="Ser_caboxypep_his_AS"/>
</dbReference>
<dbReference type="EC" id="3.4.16.-" evidence="7"/>
<dbReference type="PANTHER" id="PTHR11802">
    <property type="entry name" value="SERINE PROTEASE FAMILY S10 SERINE CARBOXYPEPTIDASE"/>
    <property type="match status" value="1"/>
</dbReference>
<evidence type="ECO:0000256" key="3">
    <source>
        <dbReference type="ARBA" id="ARBA00022670"/>
    </source>
</evidence>
<evidence type="ECO:0000256" key="6">
    <source>
        <dbReference type="ARBA" id="ARBA00023180"/>
    </source>
</evidence>
<dbReference type="GO" id="GO:0004185">
    <property type="term" value="F:serine-type carboxypeptidase activity"/>
    <property type="evidence" value="ECO:0007669"/>
    <property type="project" value="UniProtKB-UniRule"/>
</dbReference>
<evidence type="ECO:0000313" key="9">
    <source>
        <dbReference type="Proteomes" id="UP000054383"/>
    </source>
</evidence>
<sequence length="531" mass="59321">MRVQSLVSTAVVAAGLLADSACAKGSHVPLPANVQKRYESHFEAMSVKRDTARSDTKDFRFLSKKTEAYRVKELPDVNFDVGELYSGLVPIDKHNTSRELFFVFQPTIGAPVDEITIWLNGGPGCSSLEAFLQENGRFSWQPGTFAPIENPYSWVNLTNVLWVDQPVGTGFSTGTPTATRQEETAEDFVKFFKNFEKLFGIKKFKIYITGESYAGRYVPYISAAFINQNDTDYFDLHGALVYDPVIGAFSTVQEQLPTYPLIEANTNLFNLNETQMATLEKMHKDCGYEEYIEKYLTFPAAGVQPVMKETKATCDVLDTALEYVLAINPCFNIYEISATCPLAWDVLGFPSVLSYVPPGADVYFDRADVKKAMHAPANVTWAECANINVFVGTGGPEGEGDLSLDPIQHVLPQVIEHTNRVLVSNGDYDMIIQTNGTLLALQNMTWNGKLGFDERPSKPIDIKIPDLIYQQAFDDSGYGGQDGPQGIMGVQHYERGLMWAQTYQSGHMQPMYQPRASYRHLQWLLGRVDEL</sequence>
<proteinExistence type="inferred from homology"/>
<accession>A0A0U1LS47</accession>
<dbReference type="EMBL" id="CVMT01000002">
    <property type="protein sequence ID" value="CRG86095.1"/>
    <property type="molecule type" value="Genomic_DNA"/>
</dbReference>
<dbReference type="FunFam" id="3.40.50.1820:FF:000118">
    <property type="entry name" value="Carboxypeptidase"/>
    <property type="match status" value="1"/>
</dbReference>
<dbReference type="STRING" id="28573.A0A0U1LS47"/>
<feature type="signal peptide" evidence="7">
    <location>
        <begin position="1"/>
        <end position="25"/>
    </location>
</feature>
<dbReference type="SUPFAM" id="SSF53474">
    <property type="entry name" value="alpha/beta-Hydrolases"/>
    <property type="match status" value="1"/>
</dbReference>
<dbReference type="OrthoDB" id="443318at2759"/>
<reference evidence="8 9" key="1">
    <citation type="submission" date="2015-04" db="EMBL/GenBank/DDBJ databases">
        <authorList>
            <person name="Syromyatnikov M.Y."/>
            <person name="Popov V.N."/>
        </authorList>
    </citation>
    <scope>NUCLEOTIDE SEQUENCE [LARGE SCALE GENOMIC DNA]</scope>
    <source>
        <strain evidence="8">WF-38-12</strain>
    </source>
</reference>
<keyword evidence="9" id="KW-1185">Reference proteome</keyword>
<dbReference type="OMA" id="FDIGEMY"/>
<dbReference type="PRINTS" id="PR00724">
    <property type="entry name" value="CRBOXYPTASEC"/>
</dbReference>
<evidence type="ECO:0000313" key="8">
    <source>
        <dbReference type="EMBL" id="CRG86095.1"/>
    </source>
</evidence>
<feature type="chain" id="PRO_5006521502" description="Carboxypeptidase" evidence="7">
    <location>
        <begin position="26"/>
        <end position="531"/>
    </location>
</feature>
<comment type="similarity">
    <text evidence="1 7">Belongs to the peptidase S10 family.</text>
</comment>
<dbReference type="GO" id="GO:0006508">
    <property type="term" value="P:proteolysis"/>
    <property type="evidence" value="ECO:0007669"/>
    <property type="project" value="UniProtKB-KW"/>
</dbReference>
<keyword evidence="2 7" id="KW-0121">Carboxypeptidase</keyword>
<evidence type="ECO:0000256" key="5">
    <source>
        <dbReference type="ARBA" id="ARBA00022801"/>
    </source>
</evidence>
<protein>
    <recommendedName>
        <fullName evidence="7">Carboxypeptidase</fullName>
        <ecNumber evidence="7">3.4.16.-</ecNumber>
    </recommendedName>
</protein>
<dbReference type="InterPro" id="IPR029058">
    <property type="entry name" value="AB_hydrolase_fold"/>
</dbReference>
<evidence type="ECO:0000256" key="7">
    <source>
        <dbReference type="RuleBase" id="RU361156"/>
    </source>
</evidence>
<keyword evidence="5 7" id="KW-0378">Hydrolase</keyword>
<dbReference type="InterPro" id="IPR001563">
    <property type="entry name" value="Peptidase_S10"/>
</dbReference>
<name>A0A0U1LS47_TALIS</name>
<dbReference type="PROSITE" id="PS00131">
    <property type="entry name" value="CARBOXYPEPT_SER_SER"/>
    <property type="match status" value="1"/>
</dbReference>
<dbReference type="AlphaFoldDB" id="A0A0U1LS47"/>
<evidence type="ECO:0000256" key="4">
    <source>
        <dbReference type="ARBA" id="ARBA00022729"/>
    </source>
</evidence>
<keyword evidence="6" id="KW-0325">Glycoprotein</keyword>
<dbReference type="PROSITE" id="PS00560">
    <property type="entry name" value="CARBOXYPEPT_SER_HIS"/>
    <property type="match status" value="1"/>
</dbReference>
<dbReference type="Proteomes" id="UP000054383">
    <property type="component" value="Unassembled WGS sequence"/>
</dbReference>
<dbReference type="PANTHER" id="PTHR11802:SF479">
    <property type="entry name" value="CARBOXYPEPTIDASE"/>
    <property type="match status" value="1"/>
</dbReference>
<keyword evidence="4 7" id="KW-0732">Signal</keyword>
<dbReference type="InterPro" id="IPR018202">
    <property type="entry name" value="Ser_caboxypep_ser_AS"/>
</dbReference>
<dbReference type="Pfam" id="PF00450">
    <property type="entry name" value="Peptidase_S10"/>
    <property type="match status" value="1"/>
</dbReference>
<dbReference type="Gene3D" id="3.40.50.1820">
    <property type="entry name" value="alpha/beta hydrolase"/>
    <property type="match status" value="1"/>
</dbReference>
<evidence type="ECO:0000256" key="2">
    <source>
        <dbReference type="ARBA" id="ARBA00022645"/>
    </source>
</evidence>